<proteinExistence type="inferred from homology"/>
<dbReference type="AlphaFoldDB" id="F1YHE6"/>
<reference evidence="8 9" key="1">
    <citation type="journal article" date="2011" name="J. Bacteriol.">
        <title>Draft Genome Sequence of Gordonia neofelifaecis NRRL B-59395, a Cholesterol-Degrading Actinomycete.</title>
        <authorList>
            <person name="Ge F."/>
            <person name="Li W."/>
            <person name="Chen G."/>
            <person name="Liu Y."/>
            <person name="Zhang G."/>
            <person name="Yong B."/>
            <person name="Wang Q."/>
            <person name="Wang N."/>
            <person name="Huang Z."/>
            <person name="Li W."/>
            <person name="Wang J."/>
            <person name="Wu C."/>
            <person name="Xie Q."/>
            <person name="Liu G."/>
        </authorList>
    </citation>
    <scope>NUCLEOTIDE SEQUENCE [LARGE SCALE GENOMIC DNA]</scope>
    <source>
        <strain evidence="8 9">NRRL B-59395</strain>
    </source>
</reference>
<dbReference type="InterPro" id="IPR001179">
    <property type="entry name" value="PPIase_FKBP_dom"/>
</dbReference>
<sequence>MKLKALVLVPLAVSALALTACSSDDGGDALDTTSCAPVPQGFSGQPTWTVDGTSGKATFAVTDDAKNAAPKIDLSTPFKVDQTQVKTLKQGSGAEVTDASTVTVCYEGVNGTTGKTFDSAYDRGAPEQFPASGVVPGFRKALVGQKVGSTVGVVIPSADGYPQGSGDGSINPGDTIVFGLKILGIEG</sequence>
<dbReference type="STRING" id="644548.SCNU_06070"/>
<dbReference type="Pfam" id="PF00254">
    <property type="entry name" value="FKBP_C"/>
    <property type="match status" value="1"/>
</dbReference>
<comment type="similarity">
    <text evidence="5">Belongs to the FKBP-type PPIase family.</text>
</comment>
<dbReference type="RefSeq" id="WP_009678457.1">
    <property type="nucleotide sequence ID" value="NZ_AEUD01000004.1"/>
</dbReference>
<evidence type="ECO:0000313" key="9">
    <source>
        <dbReference type="Proteomes" id="UP000035065"/>
    </source>
</evidence>
<protein>
    <recommendedName>
        <fullName evidence="5">Peptidyl-prolyl cis-trans isomerase</fullName>
        <ecNumber evidence="5">5.2.1.8</ecNumber>
    </recommendedName>
</protein>
<keyword evidence="3 4" id="KW-0413">Isomerase</keyword>
<feature type="chain" id="PRO_5038739335" description="Peptidyl-prolyl cis-trans isomerase" evidence="6">
    <location>
        <begin position="21"/>
        <end position="187"/>
    </location>
</feature>
<evidence type="ECO:0000259" key="7">
    <source>
        <dbReference type="PROSITE" id="PS50059"/>
    </source>
</evidence>
<dbReference type="EMBL" id="AEUD01000004">
    <property type="protein sequence ID" value="EGD55784.1"/>
    <property type="molecule type" value="Genomic_DNA"/>
</dbReference>
<gene>
    <name evidence="8" type="ORF">SCNU_06070</name>
</gene>
<name>F1YHE6_9ACTN</name>
<keyword evidence="9" id="KW-1185">Reference proteome</keyword>
<accession>F1YHE6</accession>
<feature type="signal peptide" evidence="6">
    <location>
        <begin position="1"/>
        <end position="20"/>
    </location>
</feature>
<dbReference type="eggNOG" id="COG0545">
    <property type="taxonomic scope" value="Bacteria"/>
</dbReference>
<comment type="caution">
    <text evidence="8">The sequence shown here is derived from an EMBL/GenBank/DDBJ whole genome shotgun (WGS) entry which is preliminary data.</text>
</comment>
<keyword evidence="2 4" id="KW-0697">Rotamase</keyword>
<dbReference type="Gene3D" id="3.10.50.40">
    <property type="match status" value="1"/>
</dbReference>
<dbReference type="SUPFAM" id="SSF54534">
    <property type="entry name" value="FKBP-like"/>
    <property type="match status" value="1"/>
</dbReference>
<feature type="domain" description="PPIase FKBP-type" evidence="7">
    <location>
        <begin position="99"/>
        <end position="186"/>
    </location>
</feature>
<evidence type="ECO:0000256" key="2">
    <source>
        <dbReference type="ARBA" id="ARBA00023110"/>
    </source>
</evidence>
<dbReference type="GO" id="GO:0003755">
    <property type="term" value="F:peptidyl-prolyl cis-trans isomerase activity"/>
    <property type="evidence" value="ECO:0007669"/>
    <property type="project" value="UniProtKB-UniRule"/>
</dbReference>
<evidence type="ECO:0000313" key="8">
    <source>
        <dbReference type="EMBL" id="EGD55784.1"/>
    </source>
</evidence>
<keyword evidence="6" id="KW-0732">Signal</keyword>
<organism evidence="8 9">
    <name type="scientific">Gordonia neofelifaecis NRRL B-59395</name>
    <dbReference type="NCBI Taxonomy" id="644548"/>
    <lineage>
        <taxon>Bacteria</taxon>
        <taxon>Bacillati</taxon>
        <taxon>Actinomycetota</taxon>
        <taxon>Actinomycetes</taxon>
        <taxon>Mycobacteriales</taxon>
        <taxon>Gordoniaceae</taxon>
        <taxon>Gordonia</taxon>
    </lineage>
</organism>
<dbReference type="InterPro" id="IPR046357">
    <property type="entry name" value="PPIase_dom_sf"/>
</dbReference>
<dbReference type="OrthoDB" id="25996at2"/>
<evidence type="ECO:0000256" key="4">
    <source>
        <dbReference type="PROSITE-ProRule" id="PRU00277"/>
    </source>
</evidence>
<evidence type="ECO:0000256" key="1">
    <source>
        <dbReference type="ARBA" id="ARBA00000971"/>
    </source>
</evidence>
<evidence type="ECO:0000256" key="5">
    <source>
        <dbReference type="RuleBase" id="RU003915"/>
    </source>
</evidence>
<evidence type="ECO:0000256" key="6">
    <source>
        <dbReference type="SAM" id="SignalP"/>
    </source>
</evidence>
<comment type="catalytic activity">
    <reaction evidence="1 4 5">
        <text>[protein]-peptidylproline (omega=180) = [protein]-peptidylproline (omega=0)</text>
        <dbReference type="Rhea" id="RHEA:16237"/>
        <dbReference type="Rhea" id="RHEA-COMP:10747"/>
        <dbReference type="Rhea" id="RHEA-COMP:10748"/>
        <dbReference type="ChEBI" id="CHEBI:83833"/>
        <dbReference type="ChEBI" id="CHEBI:83834"/>
        <dbReference type="EC" id="5.2.1.8"/>
    </reaction>
</comment>
<dbReference type="PROSITE" id="PS51257">
    <property type="entry name" value="PROKAR_LIPOPROTEIN"/>
    <property type="match status" value="1"/>
</dbReference>
<dbReference type="Proteomes" id="UP000035065">
    <property type="component" value="Unassembled WGS sequence"/>
</dbReference>
<evidence type="ECO:0000256" key="3">
    <source>
        <dbReference type="ARBA" id="ARBA00023235"/>
    </source>
</evidence>
<dbReference type="PROSITE" id="PS50059">
    <property type="entry name" value="FKBP_PPIASE"/>
    <property type="match status" value="1"/>
</dbReference>
<dbReference type="EC" id="5.2.1.8" evidence="5"/>